<dbReference type="Gene3D" id="2.60.120.200">
    <property type="match status" value="1"/>
</dbReference>
<organism evidence="4 5">
    <name type="scientific">Hymenobacter aranciens</name>
    <dbReference type="NCBI Taxonomy" id="3063996"/>
    <lineage>
        <taxon>Bacteria</taxon>
        <taxon>Pseudomonadati</taxon>
        <taxon>Bacteroidota</taxon>
        <taxon>Cytophagia</taxon>
        <taxon>Cytophagales</taxon>
        <taxon>Hymenobacteraceae</taxon>
        <taxon>Hymenobacter</taxon>
    </lineage>
</organism>
<dbReference type="SMART" id="SM00429">
    <property type="entry name" value="IPT"/>
    <property type="match status" value="2"/>
</dbReference>
<dbReference type="InterPro" id="IPR013517">
    <property type="entry name" value="FG-GAP"/>
</dbReference>
<evidence type="ECO:0000259" key="3">
    <source>
        <dbReference type="PROSITE" id="PS50022"/>
    </source>
</evidence>
<accession>A0ABT9BHW4</accession>
<dbReference type="InterPro" id="IPR000421">
    <property type="entry name" value="FA58C"/>
</dbReference>
<dbReference type="InterPro" id="IPR022409">
    <property type="entry name" value="PKD/Chitinase_dom"/>
</dbReference>
<evidence type="ECO:0000313" key="5">
    <source>
        <dbReference type="Proteomes" id="UP001176429"/>
    </source>
</evidence>
<name>A0ABT9BHW4_9BACT</name>
<dbReference type="InterPro" id="IPR036179">
    <property type="entry name" value="Ig-like_dom_sf"/>
</dbReference>
<reference evidence="4" key="1">
    <citation type="submission" date="2023-07" db="EMBL/GenBank/DDBJ databases">
        <authorList>
            <person name="Kim M.K."/>
        </authorList>
    </citation>
    <scope>NUCLEOTIDE SEQUENCE</scope>
    <source>
        <strain evidence="4">ASUV-10-1</strain>
    </source>
</reference>
<dbReference type="NCBIfam" id="TIGR04183">
    <property type="entry name" value="Por_Secre_tail"/>
    <property type="match status" value="1"/>
</dbReference>
<proteinExistence type="predicted"/>
<dbReference type="InterPro" id="IPR002909">
    <property type="entry name" value="IPT_dom"/>
</dbReference>
<dbReference type="CDD" id="cd00102">
    <property type="entry name" value="IPT"/>
    <property type="match status" value="2"/>
</dbReference>
<dbReference type="SUPFAM" id="SSF48726">
    <property type="entry name" value="Immunoglobulin"/>
    <property type="match status" value="2"/>
</dbReference>
<dbReference type="Pfam" id="PF18962">
    <property type="entry name" value="Por_Secre_tail"/>
    <property type="match status" value="1"/>
</dbReference>
<dbReference type="Gene3D" id="2.60.40.10">
    <property type="entry name" value="Immunoglobulins"/>
    <property type="match status" value="7"/>
</dbReference>
<comment type="caution">
    <text evidence="4">The sequence shown here is derived from an EMBL/GenBank/DDBJ whole genome shotgun (WGS) entry which is preliminary data.</text>
</comment>
<dbReference type="PROSITE" id="PS50022">
    <property type="entry name" value="FA58C_3"/>
    <property type="match status" value="1"/>
</dbReference>
<dbReference type="InterPro" id="IPR044023">
    <property type="entry name" value="Ig_7"/>
</dbReference>
<dbReference type="PANTHER" id="PTHR44103">
    <property type="entry name" value="PROPROTEIN CONVERTASE P"/>
    <property type="match status" value="1"/>
</dbReference>
<gene>
    <name evidence="4" type="ORF">Q5H93_21320</name>
</gene>
<dbReference type="Pfam" id="PF13385">
    <property type="entry name" value="Laminin_G_3"/>
    <property type="match status" value="1"/>
</dbReference>
<dbReference type="Gene3D" id="2.60.120.260">
    <property type="entry name" value="Galactose-binding domain-like"/>
    <property type="match status" value="1"/>
</dbReference>
<dbReference type="SMART" id="SM00409">
    <property type="entry name" value="IG"/>
    <property type="match status" value="4"/>
</dbReference>
<dbReference type="InterPro" id="IPR003599">
    <property type="entry name" value="Ig_sub"/>
</dbReference>
<dbReference type="Pfam" id="PF19081">
    <property type="entry name" value="Ig_7"/>
    <property type="match status" value="1"/>
</dbReference>
<dbReference type="Pfam" id="PF13205">
    <property type="entry name" value="Big_5"/>
    <property type="match status" value="1"/>
</dbReference>
<evidence type="ECO:0000313" key="4">
    <source>
        <dbReference type="EMBL" id="MDO7877299.1"/>
    </source>
</evidence>
<dbReference type="InterPro" id="IPR028994">
    <property type="entry name" value="Integrin_alpha_N"/>
</dbReference>
<feature type="signal peptide" evidence="2">
    <location>
        <begin position="1"/>
        <end position="42"/>
    </location>
</feature>
<dbReference type="PANTHER" id="PTHR44103:SF1">
    <property type="entry name" value="PROPROTEIN CONVERTASE P"/>
    <property type="match status" value="1"/>
</dbReference>
<dbReference type="SUPFAM" id="SSF49899">
    <property type="entry name" value="Concanavalin A-like lectins/glucanases"/>
    <property type="match status" value="2"/>
</dbReference>
<dbReference type="SUPFAM" id="SSF81296">
    <property type="entry name" value="E set domains"/>
    <property type="match status" value="3"/>
</dbReference>
<dbReference type="InterPro" id="IPR032812">
    <property type="entry name" value="SbsA_Ig"/>
</dbReference>
<keyword evidence="5" id="KW-1185">Reference proteome</keyword>
<dbReference type="InterPro" id="IPR008979">
    <property type="entry name" value="Galactose-bd-like_sf"/>
</dbReference>
<dbReference type="InterPro" id="IPR013783">
    <property type="entry name" value="Ig-like_fold"/>
</dbReference>
<dbReference type="RefSeq" id="WP_305008729.1">
    <property type="nucleotide sequence ID" value="NZ_JAUQSY010000018.1"/>
</dbReference>
<dbReference type="SMART" id="SM00089">
    <property type="entry name" value="PKD"/>
    <property type="match status" value="2"/>
</dbReference>
<feature type="chain" id="PRO_5045449070" evidence="2">
    <location>
        <begin position="43"/>
        <end position="4458"/>
    </location>
</feature>
<dbReference type="SUPFAM" id="SSF49785">
    <property type="entry name" value="Galactose-binding domain-like"/>
    <property type="match status" value="1"/>
</dbReference>
<dbReference type="Proteomes" id="UP001176429">
    <property type="component" value="Unassembled WGS sequence"/>
</dbReference>
<evidence type="ECO:0000256" key="1">
    <source>
        <dbReference type="ARBA" id="ARBA00022729"/>
    </source>
</evidence>
<dbReference type="CDD" id="cd00146">
    <property type="entry name" value="PKD"/>
    <property type="match status" value="1"/>
</dbReference>
<dbReference type="Pfam" id="PF00754">
    <property type="entry name" value="F5_F8_type_C"/>
    <property type="match status" value="1"/>
</dbReference>
<dbReference type="SUPFAM" id="SSF69318">
    <property type="entry name" value="Integrin alpha N-terminal domain"/>
    <property type="match status" value="1"/>
</dbReference>
<keyword evidence="1 2" id="KW-0732">Signal</keyword>
<dbReference type="EMBL" id="JAUQSY010000018">
    <property type="protein sequence ID" value="MDO7877299.1"/>
    <property type="molecule type" value="Genomic_DNA"/>
</dbReference>
<dbReference type="InterPro" id="IPR014756">
    <property type="entry name" value="Ig_E-set"/>
</dbReference>
<dbReference type="InterPro" id="IPR013320">
    <property type="entry name" value="ConA-like_dom_sf"/>
</dbReference>
<dbReference type="InterPro" id="IPR026444">
    <property type="entry name" value="Secre_tail"/>
</dbReference>
<sequence>MNIIFTRRTGAQRRDRAGTPRWLARLAALGALALGLGTPAQAQTLPVTSGLYRHFRADAGVSTDGSGNVTVWADQSPNATTAIQSGSAQRPALVATGLGNKPTLRFDGADDVLSLTSNVDLTSGGLSIFVVGRNAVRKNYNGIFRVASALTGNAAGIEIYWQAGSSGSGNAEYTANRSSSGSGYTNYLESANAGPAAPAPYIYGMAAAGTTSRGQALNGTTSSTNGGSGSYLPAVSSPAWLGVGYAGTSNVYLNGDLSEVIIYNREVTTAEQTQIETYLSNKYNIATAANPTPLTSGSPVSSGLRLHLAADQGLTSSGGTVTAWADLSGNGFGVAQATAGQCPALTSNAVNGKPALSLDGNDDWLQSTGAVDLLAGQTNYTFFAVTKPGTTQKQYADIFDYSHSGGSRFVIQQDGNSTNTFYNNGVTAANQVLPTAGFSILGGTFANGGTGTSRLNGGNALSGPASTNSWATPANFRVGNWSLTGREFNGQIAEVLVFNRVLTATEIGQVETYLGSKYAIALASTVPTLSSVTPARHAPSAARSSDISLTFSAALNSASASATALKVFGNYSGLRGASYSGGGSSTLTINPTTDFRAGEQVSVTVTTAAQSDASNTPLGQGYVSQFVAASGAATGTFSGSTNPTANRPVGVAAADFNGDGNPDLVAANYQGGMAYYQGNGNGGFAAAVLYNAGAQVHSVATGDLDNDGDVDVVAANYSGSNALIYLNNGSGTFVGSTAAVGAGPTCVALGDVDGDGDLDLVTAGYSANTASIRLNNGSGIFAGGSNLSLAAIAFSTTLGDVDNDGDLDLLATRWNGGNAYLYLNNGSGSFGPSASTTIATGTNPGYASFGDLDGDGFLDIVIPNYGSNTLTVAWGSGTGSFTTASISGSFSNPVSAMLGDADGDGRLDVVVSQYSSANALTIRNLGGRTFATPVNVSVQTSSYYAILADLNNDDALDLVSANYGGNGGYTLSVRLNTSVGVPTISSFAPASGTVGSTVVVTGTNLNAITSVTINGVAATTFSTNSGGTQLTVTVPAGASTGLISVTNASGTATSSTSYTVLPAPTISSFTPTSAAAGATVTITGTNLTGVTGVLFGGVPAASFSASSNTSLTATPAVGGASGVVTLLYGGSQSVSSAAQFSFLLPNITRVEYFIDTDPGFGAATALAITPGADLSGLTANINVGSLTTGFHAIGYRSQDANGQWSITTRRTFYFEPSAAQALAEVNKVEYFIDTDPGFGLATDVPVTAATDISNLSLSVSVGSLSTGFHSIGYRSRDANGQWSLTNRRSFYFEPTAAQTLANVNKVEYFVDTDPGFGLATDVPVTAATDISGIAYNINLGALTTGFHTIGTRSRDANGQWSLTSRKNFYYEPTAAAPLANIDRIEYFLDTDPGFGLATAATGYASLTNVPNVNLAIDLSSASTGFHSLGIRSRDADGKWSLTNRRTFYYEPTIISLDRNITRIEYYLDTDPGFGLATDVTPANSLSFDFQNVGFQVNLSSLSAGFHTLNLRSKDDQNKWSLTNRRTFYYEVVAAQTLPNITRIEYYFDTDPGFGSATAASITAGPDLNGVGILADASALADGTHRLFIRSQDASGKWSLVSNLTFLKSGCGSSANIAANLPTANYTQSSAWSGSAQSVFNGGAWNAGAYSGTVQVDMTTPRQLTQVRYTPGASPTTSATYTIQVSSNMTNWTTVDTYSTTVTAGSSVEVVRTLAVPQTNVRGLRLVASTPSSWTSISNVGAYDFNCNGPAITSFTPTGGAAGTTVNIVGTNLAGVTSVSFNGTAVPVANITNNTATGLTVVAPAGGTSGQICLVATAGSTCSAQSFQYPPTITTGTVSPQSFCASTYITVPFSTLLSGYNAGNQFGFQLSDASGVFSNGSRIYNQSVSVGPNGGSITDTVAFRTPAGNGYRVRVVSTNPVIYGTPNPVNLTIHPTPVATAAASATTVVYNGSTTLTAGPAAQNSYQWYVRYASNGGTSYVGSGASLTLSNMQPSQSGKYFVYVSNSNGCQDSASVRVTVQPSAQPILAISQFGGSYCAGSSNIYFSYVVQGNSFPSGNTVTAELSDASGSFTSPTVLGTVPFVGQGTGSFNVTLPNTLLQGSAYRVRLTASTPFAAAPATNGTNLTINAPPLAVAGSNSPVAYNGTIQLTAQTAGPGASYQWYGPNFYSTQQNPTINNATTAQNQGTYQLVVTQNGCQNPATTTVVVSPSSAPILTLTQFGGGPFCAGTSTLNIGFNVTGNSFGAGNQIQAQLSDASGSFGATTTIGTVAFTGQGNGIITVAFPAGTPAGSGYRVRLVGTNPGVPSQTDNGANLVINAAPVATIVSNNSPVAYSGTVTLTTQAVSGATYVWSVPGFGNVSTGSSPTLNFNNATPANSGTYTVYVTVAGCSSSTTASVTVLPAGQPIVAISQFGGSLCAGASLSIGFNVSGANHSGSLAAELSDASGSFGTPVSIGSVTFNGQGNGSISATIPVSTAQGGLYRIRLTSGVAITANPATNGSNLSISATPIASASSNSPVAAGGTINLLAATTLAGTTYSWTGPNGYSAPNQQNPSINNATSANAGTYVLTTSLAGCSTQSTVAVSVNTPSATLATGSFSGSFCPGSFVTVPFTATGFDAGNVFTAQLSSASGSFASPVNIGAVSGASATSISAQIPVGTAAGTGYRIRVVGSSPAMTSSTDNGANLTVGAITFVWTGAAGTADWYNAANWSCGQVPTNTSVVVIPGTGVTIYPIVTGTTAVALNLTVQAGATFTVNGTFNLYGNVTVNGSWVAGNSSSWHFAGGGTHYVYGGSYFYANNLYIGTGNTLNLTSYNSNFYVSGGWYNDGSFLANTGAAYSVIFNGNGTQCICGGSATTFYGVQVLSGATVNLGIGTIFHGNVVVDGTFNALTYGVTFMGTVSLGGQSTGTSYFHTITIATGAVVTLVDDIIVRGDWINDGQFTGGTYSVTFGGNVLQIIGGTQLTNFYNVVFQNTLASVTLHQNIYVLGSFVNTGTFYGWYLNGGVVNGYYVRFGGSSAQVITANTTTYFYHFYVSNTVSVSLATNIHVAGNFYLYTGVFNPATYTINFNGTEGPTVVQTVGCYASGVLNFYGWNIFSGAYVRLLHNATWLGGFVNNGTFYGYDVVGGVYTYYTSYFGGTVAQVLSGTGFYYFGHIRIDNSVAGGVTFGCPVYVRGNWYNGGVFFCGTSTVYFDGTEAQLIDGSTATTFYHVNIGNTALVGGVSLAQAINVTGNWLGMGRFFGTGYLTSFIGSALQTINCGAAGYFGNMFIGNNTGVRLLTDIRLDGNWGHNGGFLANGYTVYFVGGSGTQFIGGTATTIFHHLNIASTATVQLNRTITLTGNWINDGSFLHNSLLVYFNGTVAQYIGGLVPTTFYHVTFGTTAVVNLRQNIYVVADFLNNGGFYGYDGTTGYWVRFSGSATQIVNVGPGAITRFHHFYADNAVAVQLMQNVYIRGDFYLYRGVFQPGTYTCYFNGITQSVGGVSALTFFGWDIATGSTVTLNQHTTLLGNFANAGTFHCSSPYGFTFGGSIAQVISGAGTFNFWHVIWDNAAGITLNQDIFVLGDWTNRGGFLANGHLVTFKGTATQYIGGLINTVFHHLTIENGATVQINRNISLLGNWLNNGSFLHNSLLVLFNHQTVAQTCGGTSITRFYDVTFANPVNVSLDHDIDVVHNFINSGGFCGCGHRTRFNGTVPQTITCTSGRTHFHDITFDNLQGVTMLDGIYVSGLWVNNGGFLHNNQLVIFDGTALQTIGGTAALTAFYNVGITNAVNVQLLHNITVAGYWNNTGIFTGNGFLTTFNGTASQTITTGALPAKTTFHHVTWANPVGCVLGGDLYVTGNWLCNGPFNPATWTVYFNGTTAQTCGGSAQIRFHGINVSNTTGLTCNGPVYFTGNFVNTGLVNCGTYPWYCTGTSAQTIGGVSTTPTRFYDLVLQNASGVTATDNFFLTHVLTLSTGNLASNGHLTLVSNASGTAMVVNPVGGGEVTGEATMERFITGLGGSPGYRHYASPMKRSAGSISTTVQEFADDLPVFELNTAYNTAGNSVTPFPTLFKYEEPRLSSTFNNFDRGWMVPTATEDLEPMRGYTAQTDATTTVDIKGLLQNGNVTTSLTRGSTSEAGWQLIGNPYPAPMDWDVVRNTPGLLTGIADAIYVHKPTGRYTGSYASYINGLGQNGGSKDLAAMQGFFVRATSATASVSMTNAVRATAYVSPTFNRPAPTSNGVTARPVLRLEARTTTGLADEAVIYFEPGAGLGFSPRHDAYKMQLNGAGRPSLWSQAGSESFAINGLPEMSTERSIPLGVRVSTTGQHELVLTDLSDFPAGTQVWLEDTELGRRQNLILNGTYAFTMDARFAGQRFYLNFVAPRTAVVMSTTAKLEAATALYPNPTTGRATVELSGLCEQGPVRIDVVNTLGQVLLQRSAQPRQGIIAQALDLRELPAGVYSVRLHAQEGTVVKRLVKE</sequence>
<feature type="domain" description="F5/8 type C" evidence="3">
    <location>
        <begin position="1598"/>
        <end position="1746"/>
    </location>
</feature>
<evidence type="ECO:0000256" key="2">
    <source>
        <dbReference type="SAM" id="SignalP"/>
    </source>
</evidence>
<protein>
    <submittedName>
        <fullName evidence="4">FG-GAP-like repeat-containing protein</fullName>
    </submittedName>
</protein>
<dbReference type="Pfam" id="PF13517">
    <property type="entry name" value="FG-GAP_3"/>
    <property type="match status" value="3"/>
</dbReference>